<evidence type="ECO:0000313" key="4">
    <source>
        <dbReference type="Proteomes" id="UP000275385"/>
    </source>
</evidence>
<dbReference type="Gene3D" id="2.30.60.10">
    <property type="entry name" value="Cyanovirin-N"/>
    <property type="match status" value="1"/>
</dbReference>
<dbReference type="InterPro" id="IPR036673">
    <property type="entry name" value="Cyanovirin-N_sf"/>
</dbReference>
<dbReference type="AlphaFoldDB" id="A0A420YMX0"/>
<accession>A0A420YMX0</accession>
<organism evidence="3 4">
    <name type="scientific">Coniochaeta pulveracea</name>
    <dbReference type="NCBI Taxonomy" id="177199"/>
    <lineage>
        <taxon>Eukaryota</taxon>
        <taxon>Fungi</taxon>
        <taxon>Dikarya</taxon>
        <taxon>Ascomycota</taxon>
        <taxon>Pezizomycotina</taxon>
        <taxon>Sordariomycetes</taxon>
        <taxon>Sordariomycetidae</taxon>
        <taxon>Coniochaetales</taxon>
        <taxon>Coniochaetaceae</taxon>
        <taxon>Coniochaeta</taxon>
    </lineage>
</organism>
<feature type="signal peptide" evidence="1">
    <location>
        <begin position="1"/>
        <end position="19"/>
    </location>
</feature>
<evidence type="ECO:0000256" key="1">
    <source>
        <dbReference type="SAM" id="SignalP"/>
    </source>
</evidence>
<dbReference type="OrthoDB" id="4775147at2759"/>
<gene>
    <name evidence="3" type="ORF">DL546_008800</name>
</gene>
<keyword evidence="4" id="KW-1185">Reference proteome</keyword>
<comment type="caution">
    <text evidence="3">The sequence shown here is derived from an EMBL/GenBank/DDBJ whole genome shotgun (WGS) entry which is preliminary data.</text>
</comment>
<evidence type="ECO:0000313" key="3">
    <source>
        <dbReference type="EMBL" id="RKU49181.1"/>
    </source>
</evidence>
<dbReference type="EMBL" id="QVQW01000002">
    <property type="protein sequence ID" value="RKU49181.1"/>
    <property type="molecule type" value="Genomic_DNA"/>
</dbReference>
<feature type="domain" description="Cyanovirin-N" evidence="2">
    <location>
        <begin position="66"/>
        <end position="142"/>
    </location>
</feature>
<keyword evidence="1" id="KW-0732">Signal</keyword>
<dbReference type="Proteomes" id="UP000275385">
    <property type="component" value="Unassembled WGS sequence"/>
</dbReference>
<sequence>MVSWFFTIVVAVGWASLLAMPSMGQPAPHATSYPYFPNCAATHVNQPYTPNTEKDGRPIFSMSGTCGIPGEATQCTWFHLNRCYTNINGTLFPVEDGSGNFRATCTGCTTNDLTNPGYMYCHCNDTHGHSVPAQTDLRDHIYVDLDGVLGCPSVKGESCNTGW</sequence>
<reference evidence="3 4" key="1">
    <citation type="submission" date="2018-08" db="EMBL/GenBank/DDBJ databases">
        <title>Draft genome of the lignicolous fungus Coniochaeta pulveracea.</title>
        <authorList>
            <person name="Borstlap C.J."/>
            <person name="De Witt R.N."/>
            <person name="Botha A."/>
            <person name="Volschenk H."/>
        </authorList>
    </citation>
    <scope>NUCLEOTIDE SEQUENCE [LARGE SCALE GENOMIC DNA]</scope>
    <source>
        <strain evidence="3 4">CAB683</strain>
    </source>
</reference>
<name>A0A420YMX0_9PEZI</name>
<feature type="chain" id="PRO_5019143982" description="Cyanovirin-N domain-containing protein" evidence="1">
    <location>
        <begin position="20"/>
        <end position="163"/>
    </location>
</feature>
<protein>
    <recommendedName>
        <fullName evidence="2">Cyanovirin-N domain-containing protein</fullName>
    </recommendedName>
</protein>
<dbReference type="SUPFAM" id="SSF51322">
    <property type="entry name" value="Cyanovirin-N"/>
    <property type="match status" value="1"/>
</dbReference>
<dbReference type="InterPro" id="IPR011058">
    <property type="entry name" value="Cyanovirin-N"/>
</dbReference>
<proteinExistence type="predicted"/>
<dbReference type="Pfam" id="PF08881">
    <property type="entry name" value="CVNH"/>
    <property type="match status" value="1"/>
</dbReference>
<evidence type="ECO:0000259" key="2">
    <source>
        <dbReference type="Pfam" id="PF08881"/>
    </source>
</evidence>